<evidence type="ECO:0008006" key="3">
    <source>
        <dbReference type="Google" id="ProtNLM"/>
    </source>
</evidence>
<sequence length="66" mass="7302">MKMLKVGDKVKIIKGPYKSDNVTPGNTGVVVSISSDINGVTLYDVLPDIKPDTDWPFYGYELEVLQ</sequence>
<gene>
    <name evidence="1" type="ORF">NoPa_00045</name>
</gene>
<dbReference type="EMBL" id="PP496415">
    <property type="protein sequence ID" value="WYV99384.1"/>
    <property type="molecule type" value="Genomic_DNA"/>
</dbReference>
<evidence type="ECO:0000313" key="2">
    <source>
        <dbReference type="Proteomes" id="UP001480661"/>
    </source>
</evidence>
<dbReference type="Proteomes" id="UP001480661">
    <property type="component" value="Segment"/>
</dbReference>
<evidence type="ECO:0000313" key="1">
    <source>
        <dbReference type="EMBL" id="WYV99384.1"/>
    </source>
</evidence>
<accession>A0AAX4MZA1</accession>
<name>A0AAX4MZA1_9CAUD</name>
<proteinExistence type="predicted"/>
<keyword evidence="2" id="KW-1185">Reference proteome</keyword>
<organism evidence="1 2">
    <name type="scientific">Pseudomonas phage vB_PpuM-NoPa</name>
    <dbReference type="NCBI Taxonomy" id="3132619"/>
    <lineage>
        <taxon>Viruses</taxon>
        <taxon>Duplodnaviria</taxon>
        <taxon>Heunggongvirae</taxon>
        <taxon>Uroviricota</taxon>
        <taxon>Caudoviricetes</taxon>
        <taxon>Vandenendeviridae</taxon>
        <taxon>Gorskivirinae</taxon>
        <taxon>Tartuvirus</taxon>
        <taxon>Tartuvirus nopa</taxon>
    </lineage>
</organism>
<protein>
    <recommendedName>
        <fullName evidence="3">KOW domain-containing protein</fullName>
    </recommendedName>
</protein>
<reference evidence="1 2" key="1">
    <citation type="submission" date="2024-03" db="EMBL/GenBank/DDBJ databases">
        <title>Isolation and characterization of a phage collection against Pseudomonas putida.</title>
        <authorList>
            <person name="Brauer A."/>
            <person name="Rosendahl S."/>
            <person name="Kangsep A."/>
            <person name="Rikberg R."/>
            <person name="Lewanczyk A.C."/>
            <person name="Horak R."/>
            <person name="Tamman H."/>
        </authorList>
    </citation>
    <scope>NUCLEOTIDE SEQUENCE [LARGE SCALE GENOMIC DNA]</scope>
</reference>